<organism evidence="7 8">
    <name type="scientific">Legionella antarctica</name>
    <dbReference type="NCBI Taxonomy" id="2708020"/>
    <lineage>
        <taxon>Bacteria</taxon>
        <taxon>Pseudomonadati</taxon>
        <taxon>Pseudomonadota</taxon>
        <taxon>Gammaproteobacteria</taxon>
        <taxon>Legionellales</taxon>
        <taxon>Legionellaceae</taxon>
        <taxon>Legionella</taxon>
    </lineage>
</organism>
<name>A0A6F8T2N6_9GAMM</name>
<accession>A0A6F8T2N6</accession>
<dbReference type="InterPro" id="IPR036188">
    <property type="entry name" value="FAD/NAD-bd_sf"/>
</dbReference>
<evidence type="ECO:0000259" key="6">
    <source>
        <dbReference type="Pfam" id="PF07992"/>
    </source>
</evidence>
<keyword evidence="5" id="KW-0520">NAD</keyword>
<dbReference type="GO" id="GO:0003954">
    <property type="term" value="F:NADH dehydrogenase activity"/>
    <property type="evidence" value="ECO:0007669"/>
    <property type="project" value="InterPro"/>
</dbReference>
<dbReference type="PANTHER" id="PTHR43706">
    <property type="entry name" value="NADH DEHYDROGENASE"/>
    <property type="match status" value="1"/>
</dbReference>
<dbReference type="InterPro" id="IPR045024">
    <property type="entry name" value="NDH-2"/>
</dbReference>
<evidence type="ECO:0000313" key="7">
    <source>
        <dbReference type="EMBL" id="BCA94658.1"/>
    </source>
</evidence>
<sequence>MGGGFTGLELVSELPNRLRNIIDESNHSKVKVILIDHSEIASTLGQSPQPTILKALNEMGIELMPNTSITALKKDGILLESSEFIPTQTVIWTVGMRANPLAGLFSDTKDKLGRIIVDKYLRMLQTPHCFAAGDVACANVDIQHTSVMSCQHGRPQGRIVGHNAVADLYGFPMIAYHQEAYVTCLDLGPWGALYMQGWERKITQTGQDAKEIKQYINHDRIYPPLTECTNDLLSAAEPTIQGTPNECFAEKKVLSQK</sequence>
<evidence type="ECO:0000256" key="5">
    <source>
        <dbReference type="ARBA" id="ARBA00023027"/>
    </source>
</evidence>
<dbReference type="PANTHER" id="PTHR43706:SF45">
    <property type="entry name" value="NADH DEHYDROGENASE-LIKE PROTEIN RV1812C"/>
    <property type="match status" value="1"/>
</dbReference>
<dbReference type="Proteomes" id="UP000502894">
    <property type="component" value="Chromosome"/>
</dbReference>
<evidence type="ECO:0000256" key="1">
    <source>
        <dbReference type="ARBA" id="ARBA00005272"/>
    </source>
</evidence>
<proteinExistence type="inferred from homology"/>
<evidence type="ECO:0000256" key="3">
    <source>
        <dbReference type="ARBA" id="ARBA00022827"/>
    </source>
</evidence>
<protein>
    <recommendedName>
        <fullName evidence="6">FAD/NAD(P)-binding domain-containing protein</fullName>
    </recommendedName>
</protein>
<dbReference type="SUPFAM" id="SSF51905">
    <property type="entry name" value="FAD/NAD(P)-binding domain"/>
    <property type="match status" value="1"/>
</dbReference>
<gene>
    <name evidence="7" type="ORF">TUM19329_10190</name>
</gene>
<dbReference type="Gene3D" id="3.50.50.100">
    <property type="match status" value="1"/>
</dbReference>
<evidence type="ECO:0000256" key="2">
    <source>
        <dbReference type="ARBA" id="ARBA00022630"/>
    </source>
</evidence>
<reference evidence="7" key="1">
    <citation type="journal article" date="2020" name="Microbiol. Resour. Announc.">
        <title>Complete Genome Sequence of Novel Psychrotolerant Legionella Strain TUM19329, Isolated from Antarctic Lake Sediment.</title>
        <authorList>
            <person name="Shimada S."/>
            <person name="Nakai R."/>
            <person name="Aoki K."/>
            <person name="Shimoeda N."/>
            <person name="Ohno G."/>
            <person name="Miyazaki Y."/>
            <person name="Kudoh S."/>
            <person name="Imura S."/>
            <person name="Watanabe K."/>
            <person name="Ishii Y."/>
            <person name="Tateda K."/>
        </authorList>
    </citation>
    <scope>NUCLEOTIDE SEQUENCE [LARGE SCALE GENOMIC DNA]</scope>
    <source>
        <strain evidence="7">TUM19329</strain>
    </source>
</reference>
<comment type="similarity">
    <text evidence="1">Belongs to the NADH dehydrogenase family.</text>
</comment>
<dbReference type="EMBL" id="AP022839">
    <property type="protein sequence ID" value="BCA94658.1"/>
    <property type="molecule type" value="Genomic_DNA"/>
</dbReference>
<evidence type="ECO:0000256" key="4">
    <source>
        <dbReference type="ARBA" id="ARBA00023002"/>
    </source>
</evidence>
<evidence type="ECO:0000313" key="8">
    <source>
        <dbReference type="Proteomes" id="UP000502894"/>
    </source>
</evidence>
<dbReference type="KEGG" id="lant:TUM19329_10190"/>
<keyword evidence="2" id="KW-0285">Flavoprotein</keyword>
<keyword evidence="4" id="KW-0560">Oxidoreductase</keyword>
<dbReference type="Pfam" id="PF07992">
    <property type="entry name" value="Pyr_redox_2"/>
    <property type="match status" value="1"/>
</dbReference>
<keyword evidence="3" id="KW-0274">FAD</keyword>
<dbReference type="AlphaFoldDB" id="A0A6F8T2N6"/>
<feature type="domain" description="FAD/NAD(P)-binding" evidence="6">
    <location>
        <begin position="2"/>
        <end position="157"/>
    </location>
</feature>
<dbReference type="InterPro" id="IPR023753">
    <property type="entry name" value="FAD/NAD-binding_dom"/>
</dbReference>
<keyword evidence="8" id="KW-1185">Reference proteome</keyword>